<organism evidence="2 4">
    <name type="scientific">Didymodactylos carnosus</name>
    <dbReference type="NCBI Taxonomy" id="1234261"/>
    <lineage>
        <taxon>Eukaryota</taxon>
        <taxon>Metazoa</taxon>
        <taxon>Spiralia</taxon>
        <taxon>Gnathifera</taxon>
        <taxon>Rotifera</taxon>
        <taxon>Eurotatoria</taxon>
        <taxon>Bdelloidea</taxon>
        <taxon>Philodinida</taxon>
        <taxon>Philodinidae</taxon>
        <taxon>Didymodactylos</taxon>
    </lineage>
</organism>
<proteinExistence type="predicted"/>
<evidence type="ECO:0000313" key="2">
    <source>
        <dbReference type="EMBL" id="CAF0926895.1"/>
    </source>
</evidence>
<reference evidence="2" key="1">
    <citation type="submission" date="2021-02" db="EMBL/GenBank/DDBJ databases">
        <authorList>
            <person name="Nowell W R."/>
        </authorList>
    </citation>
    <scope>NUCLEOTIDE SEQUENCE</scope>
</reference>
<evidence type="ECO:0000313" key="3">
    <source>
        <dbReference type="EMBL" id="CAF3705371.1"/>
    </source>
</evidence>
<comment type="caution">
    <text evidence="2">The sequence shown here is derived from an EMBL/GenBank/DDBJ whole genome shotgun (WGS) entry which is preliminary data.</text>
</comment>
<dbReference type="Proteomes" id="UP000663829">
    <property type="component" value="Unassembled WGS sequence"/>
</dbReference>
<protein>
    <submittedName>
        <fullName evidence="2">Uncharacterized protein</fullName>
    </submittedName>
</protein>
<name>A0A814BDX2_9BILA</name>
<sequence length="549" mass="61325">MVTRQTTHNSNGRCIGIEINVNSLSNNHASIHSKYFMPRYHYSKVTSSDSPNGSLSLDDRNGFSLNGNNTNSITSTKSFIPLVTNKVFPKTNNANSSSSKSDYIQIPVIREETKEKQLPTNNTTITSSNERIVPISYYVSETSIPTNNYPKTSINSLRSQNWPTSKYFHYDSNFKDNNATKSMDENKFPLVVTKPSLTNNRHLSLSDALNETDSTTSPTTPNGNRHPILVPNIRLNIPVMSDLNSLTNSLNNLPTETTVLSSSKQIPLRLPSTTTSIAPSIPSSSTSRISSAILKTANSPPLTRQKTDLERTTLFPWMDTTPVIAPRRTERAEVMAREAIQGINRFQIGRSNLENTRSPALSRRVIINLKNNQSVVLDSRLSSAIAQHGGIGNRPPLNKQQKLTRLLSDSELHDGARTEKQSITTMNNVFHIPVLREIQTSSPDNRIRRPFSAAQMNYKNEFRLQLPVTILNNHENSINNRENDLNIDENENILINTEQRSRSARHSLTDCFNDMPSTAATSSSNQLKSILKRSSSRDAVSRKSVSFMT</sequence>
<dbReference type="OrthoDB" id="10037648at2759"/>
<feature type="compositionally biased region" description="Polar residues" evidence="1">
    <location>
        <begin position="208"/>
        <end position="223"/>
    </location>
</feature>
<dbReference type="EMBL" id="CAJNOQ010001909">
    <property type="protein sequence ID" value="CAF0926895.1"/>
    <property type="molecule type" value="Genomic_DNA"/>
</dbReference>
<keyword evidence="4" id="KW-1185">Reference proteome</keyword>
<feature type="region of interest" description="Disordered" evidence="1">
    <location>
        <begin position="516"/>
        <end position="535"/>
    </location>
</feature>
<evidence type="ECO:0000256" key="1">
    <source>
        <dbReference type="SAM" id="MobiDB-lite"/>
    </source>
</evidence>
<feature type="compositionally biased region" description="Polar residues" evidence="1">
    <location>
        <begin position="516"/>
        <end position="528"/>
    </location>
</feature>
<evidence type="ECO:0000313" key="4">
    <source>
        <dbReference type="Proteomes" id="UP000663829"/>
    </source>
</evidence>
<feature type="region of interest" description="Disordered" evidence="1">
    <location>
        <begin position="208"/>
        <end position="227"/>
    </location>
</feature>
<dbReference type="EMBL" id="CAJOBC010001909">
    <property type="protein sequence ID" value="CAF3705371.1"/>
    <property type="molecule type" value="Genomic_DNA"/>
</dbReference>
<dbReference type="AlphaFoldDB" id="A0A814BDX2"/>
<dbReference type="Proteomes" id="UP000681722">
    <property type="component" value="Unassembled WGS sequence"/>
</dbReference>
<accession>A0A814BDX2</accession>
<gene>
    <name evidence="2" type="ORF">GPM918_LOCUS9967</name>
    <name evidence="3" type="ORF">SRO942_LOCUS9968</name>
</gene>